<feature type="compositionally biased region" description="Low complexity" evidence="1">
    <location>
        <begin position="171"/>
        <end position="193"/>
    </location>
</feature>
<evidence type="ECO:0000256" key="1">
    <source>
        <dbReference type="SAM" id="MobiDB-lite"/>
    </source>
</evidence>
<gene>
    <name evidence="2" type="ORF">TCDM_11739</name>
</gene>
<feature type="compositionally biased region" description="Basic and acidic residues" evidence="1">
    <location>
        <begin position="135"/>
        <end position="144"/>
    </location>
</feature>
<feature type="region of interest" description="Disordered" evidence="1">
    <location>
        <begin position="1"/>
        <end position="20"/>
    </location>
</feature>
<reference evidence="2 3" key="1">
    <citation type="journal article" date="2014" name="Genome Announc.">
        <title>Trypanosoma cruzi Clone Dm28c Draft Genome Sequence.</title>
        <authorList>
            <person name="Grisard E.C."/>
            <person name="Teixeira S.M."/>
            <person name="de Almeida L.G."/>
            <person name="Stoco P.H."/>
            <person name="Gerber A.L."/>
            <person name="Talavera-Lopez C."/>
            <person name="Lima O.C."/>
            <person name="Andersson B."/>
            <person name="de Vasconcelos A.T."/>
        </authorList>
    </citation>
    <scope>NUCLEOTIDE SEQUENCE [LARGE SCALE GENOMIC DNA]</scope>
    <source>
        <strain evidence="2 3">Dm28c</strain>
    </source>
</reference>
<organism evidence="2 3">
    <name type="scientific">Trypanosoma cruzi Dm28c</name>
    <dbReference type="NCBI Taxonomy" id="1416333"/>
    <lineage>
        <taxon>Eukaryota</taxon>
        <taxon>Discoba</taxon>
        <taxon>Euglenozoa</taxon>
        <taxon>Kinetoplastea</taxon>
        <taxon>Metakinetoplastina</taxon>
        <taxon>Trypanosomatida</taxon>
        <taxon>Trypanosomatidae</taxon>
        <taxon>Trypanosoma</taxon>
        <taxon>Schizotrypanum</taxon>
    </lineage>
</organism>
<name>V5B8N0_TRYCR</name>
<proteinExistence type="predicted"/>
<protein>
    <submittedName>
        <fullName evidence="2">Uncharacterized protein</fullName>
    </submittedName>
</protein>
<dbReference type="EMBL" id="AYLP01000412">
    <property type="protein sequence ID" value="ESS60713.1"/>
    <property type="molecule type" value="Genomic_DNA"/>
</dbReference>
<dbReference type="Proteomes" id="UP000017861">
    <property type="component" value="Unassembled WGS sequence"/>
</dbReference>
<feature type="region of interest" description="Disordered" evidence="1">
    <location>
        <begin position="306"/>
        <end position="330"/>
    </location>
</feature>
<sequence length="330" mass="35632">MVGDAPRHRTSGSRDIPTGMWKDGMERAECVVAAACHKLNCSANGRSAIMPSAMASPCCQRSVRNSLVPSRSQACDAPRHGGATFLPSGIGCAALLLGPRLCSASAANSSRREHRHSLPSSKRLIDVLLPTLRHTDTRPADHRQPIMLVPSLPHTEETGPPRPPPEPPPGVSTAPPRRTTSSGSTSPCPSCSSVFSSVHNTKAHARRTIPGTPIVAEGLACGFCDSTTVSQQVPHAQVTTKNAKRINEQKTENAPLQAPMTAVALQPLLCCNPHQPLSRDNPREALPHTLWECPRPRQLSIRQFGTHPLARQHRSRRKNWPHRHGQPAGH</sequence>
<dbReference type="OrthoDB" id="10423496at2759"/>
<accession>V5B8N0</accession>
<evidence type="ECO:0000313" key="2">
    <source>
        <dbReference type="EMBL" id="ESS60713.1"/>
    </source>
</evidence>
<feature type="compositionally biased region" description="Basic residues" evidence="1">
    <location>
        <begin position="310"/>
        <end position="330"/>
    </location>
</feature>
<feature type="compositionally biased region" description="Pro residues" evidence="1">
    <location>
        <begin position="160"/>
        <end position="170"/>
    </location>
</feature>
<comment type="caution">
    <text evidence="2">The sequence shown here is derived from an EMBL/GenBank/DDBJ whole genome shotgun (WGS) entry which is preliminary data.</text>
</comment>
<feature type="region of interest" description="Disordered" evidence="1">
    <location>
        <begin position="135"/>
        <end position="193"/>
    </location>
</feature>
<dbReference type="AlphaFoldDB" id="V5B8N0"/>
<evidence type="ECO:0000313" key="3">
    <source>
        <dbReference type="Proteomes" id="UP000017861"/>
    </source>
</evidence>
<dbReference type="VEuPathDB" id="TriTrypDB:TCDM_11739"/>